<dbReference type="InterPro" id="IPR002110">
    <property type="entry name" value="Ankyrin_rpt"/>
</dbReference>
<protein>
    <submittedName>
        <fullName evidence="5">Uncharacterized protein</fullName>
    </submittedName>
</protein>
<dbReference type="InterPro" id="IPR036770">
    <property type="entry name" value="Ankyrin_rpt-contain_sf"/>
</dbReference>
<proteinExistence type="predicted"/>
<feature type="repeat" description="ANK" evidence="3">
    <location>
        <begin position="113"/>
        <end position="145"/>
    </location>
</feature>
<sequence length="246" mass="26762">MGNPRTSSKKNSAADSELHAAARAGDLRAVESICSSDPLAINSRDRHSRTPLHLAAWSGHANVVKYLCNHKADAGAAAMDDTSAIHFASQKGHVEVARILLSFGVSVKTTNRKGMTPLHFAVQGSHQELIKYLMRKGASLGAKNKTGETPLDLVKSDEVRSLISQWEKSPKNEDQTSRNKEEESKPSDTEYSKEIDNDEDLGDCARGDAGKLEKRKIGVTADDRLPDAKKAKVPLLHLIAEDDAEE</sequence>
<feature type="region of interest" description="Disordered" evidence="4">
    <location>
        <begin position="164"/>
        <end position="213"/>
    </location>
</feature>
<feature type="compositionally biased region" description="Basic and acidic residues" evidence="4">
    <location>
        <begin position="168"/>
        <end position="195"/>
    </location>
</feature>
<evidence type="ECO:0000256" key="2">
    <source>
        <dbReference type="ARBA" id="ARBA00023043"/>
    </source>
</evidence>
<evidence type="ECO:0000256" key="3">
    <source>
        <dbReference type="PROSITE-ProRule" id="PRU00023"/>
    </source>
</evidence>
<dbReference type="Pfam" id="PF12796">
    <property type="entry name" value="Ank_2"/>
    <property type="match status" value="2"/>
</dbReference>
<comment type="caution">
    <text evidence="5">The sequence shown here is derived from an EMBL/GenBank/DDBJ whole genome shotgun (WGS) entry which is preliminary data.</text>
</comment>
<dbReference type="SUPFAM" id="SSF48403">
    <property type="entry name" value="Ankyrin repeat"/>
    <property type="match status" value="1"/>
</dbReference>
<dbReference type="PANTHER" id="PTHR24126:SF64">
    <property type="entry name" value="ANKYRIN REPEAT FAMILY PROTEIN"/>
    <property type="match status" value="1"/>
</dbReference>
<evidence type="ECO:0000313" key="5">
    <source>
        <dbReference type="EMBL" id="KAG0460821.1"/>
    </source>
</evidence>
<dbReference type="SMART" id="SM00248">
    <property type="entry name" value="ANK"/>
    <property type="match status" value="4"/>
</dbReference>
<dbReference type="PROSITE" id="PS50088">
    <property type="entry name" value="ANK_REPEAT"/>
    <property type="match status" value="3"/>
</dbReference>
<keyword evidence="6" id="KW-1185">Reference proteome</keyword>
<keyword evidence="1" id="KW-0677">Repeat</keyword>
<dbReference type="Proteomes" id="UP000636800">
    <property type="component" value="Chromosome 11"/>
</dbReference>
<reference evidence="5 6" key="1">
    <citation type="journal article" date="2020" name="Nat. Food">
        <title>A phased Vanilla planifolia genome enables genetic improvement of flavour and production.</title>
        <authorList>
            <person name="Hasing T."/>
            <person name="Tang H."/>
            <person name="Brym M."/>
            <person name="Khazi F."/>
            <person name="Huang T."/>
            <person name="Chambers A.H."/>
        </authorList>
    </citation>
    <scope>NUCLEOTIDE SEQUENCE [LARGE SCALE GENOMIC DNA]</scope>
    <source>
        <tissue evidence="5">Leaf</tissue>
    </source>
</reference>
<gene>
    <name evidence="5" type="ORF">HPP92_021118</name>
</gene>
<keyword evidence="2 3" id="KW-0040">ANK repeat</keyword>
<evidence type="ECO:0000256" key="4">
    <source>
        <dbReference type="SAM" id="MobiDB-lite"/>
    </source>
</evidence>
<dbReference type="EMBL" id="JADCNL010000011">
    <property type="protein sequence ID" value="KAG0460821.1"/>
    <property type="molecule type" value="Genomic_DNA"/>
</dbReference>
<dbReference type="PROSITE" id="PS50297">
    <property type="entry name" value="ANK_REP_REGION"/>
    <property type="match status" value="3"/>
</dbReference>
<dbReference type="Gene3D" id="1.25.40.20">
    <property type="entry name" value="Ankyrin repeat-containing domain"/>
    <property type="match status" value="1"/>
</dbReference>
<feature type="repeat" description="ANK" evidence="3">
    <location>
        <begin position="47"/>
        <end position="79"/>
    </location>
</feature>
<dbReference type="OrthoDB" id="250802at2759"/>
<feature type="repeat" description="ANK" evidence="3">
    <location>
        <begin position="80"/>
        <end position="112"/>
    </location>
</feature>
<feature type="compositionally biased region" description="Basic and acidic residues" evidence="4">
    <location>
        <begin position="203"/>
        <end position="213"/>
    </location>
</feature>
<dbReference type="PANTHER" id="PTHR24126">
    <property type="entry name" value="ANKYRIN REPEAT, PH AND SEC7 DOMAIN CONTAINING PROTEIN SECG-RELATED"/>
    <property type="match status" value="1"/>
</dbReference>
<accession>A0A835PUU5</accession>
<evidence type="ECO:0000256" key="1">
    <source>
        <dbReference type="ARBA" id="ARBA00022737"/>
    </source>
</evidence>
<dbReference type="AlphaFoldDB" id="A0A835PUU5"/>
<evidence type="ECO:0000313" key="6">
    <source>
        <dbReference type="Proteomes" id="UP000636800"/>
    </source>
</evidence>
<organism evidence="5 6">
    <name type="scientific">Vanilla planifolia</name>
    <name type="common">Vanilla</name>
    <dbReference type="NCBI Taxonomy" id="51239"/>
    <lineage>
        <taxon>Eukaryota</taxon>
        <taxon>Viridiplantae</taxon>
        <taxon>Streptophyta</taxon>
        <taxon>Embryophyta</taxon>
        <taxon>Tracheophyta</taxon>
        <taxon>Spermatophyta</taxon>
        <taxon>Magnoliopsida</taxon>
        <taxon>Liliopsida</taxon>
        <taxon>Asparagales</taxon>
        <taxon>Orchidaceae</taxon>
        <taxon>Vanilloideae</taxon>
        <taxon>Vanilleae</taxon>
        <taxon>Vanilla</taxon>
    </lineage>
</organism>
<name>A0A835PUU5_VANPL</name>
<dbReference type="PRINTS" id="PR01415">
    <property type="entry name" value="ANKYRIN"/>
</dbReference>